<evidence type="ECO:0000313" key="4">
    <source>
        <dbReference type="Proteomes" id="UP000807306"/>
    </source>
</evidence>
<name>A0A9P6E829_9AGAR</name>
<dbReference type="OrthoDB" id="4138492at2759"/>
<dbReference type="InterPro" id="IPR010905">
    <property type="entry name" value="Glyco_hydro_88"/>
</dbReference>
<evidence type="ECO:0000256" key="1">
    <source>
        <dbReference type="ARBA" id="ARBA00022801"/>
    </source>
</evidence>
<evidence type="ECO:0000256" key="2">
    <source>
        <dbReference type="SAM" id="SignalP"/>
    </source>
</evidence>
<dbReference type="InterPro" id="IPR008928">
    <property type="entry name" value="6-hairpin_glycosidase_sf"/>
</dbReference>
<reference evidence="3" key="1">
    <citation type="submission" date="2020-11" db="EMBL/GenBank/DDBJ databases">
        <authorList>
            <consortium name="DOE Joint Genome Institute"/>
            <person name="Ahrendt S."/>
            <person name="Riley R."/>
            <person name="Andreopoulos W."/>
            <person name="Labutti K."/>
            <person name="Pangilinan J."/>
            <person name="Ruiz-Duenas F.J."/>
            <person name="Barrasa J.M."/>
            <person name="Sanchez-Garcia M."/>
            <person name="Camarero S."/>
            <person name="Miyauchi S."/>
            <person name="Serrano A."/>
            <person name="Linde D."/>
            <person name="Babiker R."/>
            <person name="Drula E."/>
            <person name="Ayuso-Fernandez I."/>
            <person name="Pacheco R."/>
            <person name="Padilla G."/>
            <person name="Ferreira P."/>
            <person name="Barriuso J."/>
            <person name="Kellner H."/>
            <person name="Castanera R."/>
            <person name="Alfaro M."/>
            <person name="Ramirez L."/>
            <person name="Pisabarro A.G."/>
            <person name="Kuo A."/>
            <person name="Tritt A."/>
            <person name="Lipzen A."/>
            <person name="He G."/>
            <person name="Yan M."/>
            <person name="Ng V."/>
            <person name="Cullen D."/>
            <person name="Martin F."/>
            <person name="Rosso M.-N."/>
            <person name="Henrissat B."/>
            <person name="Hibbett D."/>
            <person name="Martinez A.T."/>
            <person name="Grigoriev I.V."/>
        </authorList>
    </citation>
    <scope>NUCLEOTIDE SEQUENCE</scope>
    <source>
        <strain evidence="3">CBS 506.95</strain>
    </source>
</reference>
<dbReference type="SUPFAM" id="SSF48208">
    <property type="entry name" value="Six-hairpin glycosidases"/>
    <property type="match status" value="1"/>
</dbReference>
<dbReference type="PANTHER" id="PTHR41814:SF1">
    <property type="entry name" value="CELLULASE"/>
    <property type="match status" value="1"/>
</dbReference>
<dbReference type="InterPro" id="IPR012341">
    <property type="entry name" value="6hp_glycosidase-like_sf"/>
</dbReference>
<sequence length="458" mass="51126">MVLNYILTGSFFFLVLASQICSKDVADVGNRNAPDSLRLNPGFNIHKVVETSKKLPSRSWEFGTESEALLELYNPELSIHGNNPSGKDVYKPDQVKALVYAKEKIVIGTGANALSDDRKYANAAKDQVEYVYGGAPRWFNGAISHRVDHPALWADFIYMAPPYLAYCGVVENNATTLREAVDQISLYHDVLRMNVTTNATGVPPTNHKAVGKGSWEDIIDINPNASDSGLWSTGNGWAAAGAMRVLATVIKAPKNFTDGFRQDAITRVSSIIRDILDAAIRMPRADNNLLRNYLDDPSWFGEISGSSVLASTAVRLATFGQEIGLTPNEAYRYAEFAQNIRLTLGNGKHISASGTAFPAINPLDWNDRIEFTQGSPEDNAFIGLLFAAWRDCVQANTPGCWRYGTHHLRRSLFISYLFLLSLFTTNRSVDPEWVYAVYCYFYYVIRDRWEQNFEGIHY</sequence>
<keyword evidence="1" id="KW-0378">Hydrolase</keyword>
<feature type="chain" id="PRO_5040453227" evidence="2">
    <location>
        <begin position="18"/>
        <end position="458"/>
    </location>
</feature>
<dbReference type="GO" id="GO:0005975">
    <property type="term" value="P:carbohydrate metabolic process"/>
    <property type="evidence" value="ECO:0007669"/>
    <property type="project" value="InterPro"/>
</dbReference>
<keyword evidence="2" id="KW-0732">Signal</keyword>
<dbReference type="Gene3D" id="1.50.10.10">
    <property type="match status" value="1"/>
</dbReference>
<dbReference type="Pfam" id="PF07470">
    <property type="entry name" value="Glyco_hydro_88"/>
    <property type="match status" value="1"/>
</dbReference>
<comment type="caution">
    <text evidence="3">The sequence shown here is derived from an EMBL/GenBank/DDBJ whole genome shotgun (WGS) entry which is preliminary data.</text>
</comment>
<keyword evidence="4" id="KW-1185">Reference proteome</keyword>
<dbReference type="GO" id="GO:0016787">
    <property type="term" value="F:hydrolase activity"/>
    <property type="evidence" value="ECO:0007669"/>
    <property type="project" value="UniProtKB-KW"/>
</dbReference>
<dbReference type="EMBL" id="MU157899">
    <property type="protein sequence ID" value="KAF9524396.1"/>
    <property type="molecule type" value="Genomic_DNA"/>
</dbReference>
<evidence type="ECO:0000313" key="3">
    <source>
        <dbReference type="EMBL" id="KAF9524396.1"/>
    </source>
</evidence>
<protein>
    <submittedName>
        <fullName evidence="3">Uncharacterized protein</fullName>
    </submittedName>
</protein>
<organism evidence="3 4">
    <name type="scientific">Crepidotus variabilis</name>
    <dbReference type="NCBI Taxonomy" id="179855"/>
    <lineage>
        <taxon>Eukaryota</taxon>
        <taxon>Fungi</taxon>
        <taxon>Dikarya</taxon>
        <taxon>Basidiomycota</taxon>
        <taxon>Agaricomycotina</taxon>
        <taxon>Agaricomycetes</taxon>
        <taxon>Agaricomycetidae</taxon>
        <taxon>Agaricales</taxon>
        <taxon>Agaricineae</taxon>
        <taxon>Crepidotaceae</taxon>
        <taxon>Crepidotus</taxon>
    </lineage>
</organism>
<proteinExistence type="predicted"/>
<dbReference type="PANTHER" id="PTHR41814">
    <property type="entry name" value="EXPRESSED PROTEIN"/>
    <property type="match status" value="1"/>
</dbReference>
<feature type="signal peptide" evidence="2">
    <location>
        <begin position="1"/>
        <end position="17"/>
    </location>
</feature>
<dbReference type="Proteomes" id="UP000807306">
    <property type="component" value="Unassembled WGS sequence"/>
</dbReference>
<gene>
    <name evidence="3" type="ORF">CPB83DRAFT_909939</name>
</gene>
<dbReference type="AlphaFoldDB" id="A0A9P6E829"/>
<accession>A0A9P6E829</accession>